<dbReference type="Gene3D" id="1.10.8.10">
    <property type="entry name" value="DNA helicase RuvA subunit, C-terminal domain"/>
    <property type="match status" value="1"/>
</dbReference>
<dbReference type="SUPFAM" id="SSF46934">
    <property type="entry name" value="UBA-like"/>
    <property type="match status" value="1"/>
</dbReference>
<evidence type="ECO:0000313" key="6">
    <source>
        <dbReference type="Proteomes" id="UP000799640"/>
    </source>
</evidence>
<dbReference type="Gene3D" id="3.10.20.90">
    <property type="entry name" value="Phosphatidylinositol 3-kinase Catalytic Subunit, Chain A, domain 1"/>
    <property type="match status" value="1"/>
</dbReference>
<dbReference type="PROSITE" id="PS50033">
    <property type="entry name" value="UBX"/>
    <property type="match status" value="1"/>
</dbReference>
<dbReference type="InterPro" id="IPR036241">
    <property type="entry name" value="NSFL1C_SEP_dom_sf"/>
</dbReference>
<dbReference type="Pfam" id="PF08059">
    <property type="entry name" value="SEP"/>
    <property type="match status" value="1"/>
</dbReference>
<feature type="compositionally biased region" description="Low complexity" evidence="2">
    <location>
        <begin position="302"/>
        <end position="327"/>
    </location>
</feature>
<accession>A0A6G1I439</accession>
<dbReference type="AlphaFoldDB" id="A0A6G1I439"/>
<dbReference type="CDD" id="cd14348">
    <property type="entry name" value="UBA_p47"/>
    <property type="match status" value="1"/>
</dbReference>
<feature type="domain" description="SEP" evidence="4">
    <location>
        <begin position="220"/>
        <end position="285"/>
    </location>
</feature>
<dbReference type="GO" id="GO:0043130">
    <property type="term" value="F:ubiquitin binding"/>
    <property type="evidence" value="ECO:0007669"/>
    <property type="project" value="TreeGrafter"/>
</dbReference>
<name>A0A6G1I439_9PEZI</name>
<dbReference type="FunFam" id="3.30.420.210:FF:000002">
    <property type="entry name" value="UBX domain-containing protein 1"/>
    <property type="match status" value="1"/>
</dbReference>
<dbReference type="InterPro" id="IPR029071">
    <property type="entry name" value="Ubiquitin-like_domsf"/>
</dbReference>
<dbReference type="GO" id="GO:0061025">
    <property type="term" value="P:membrane fusion"/>
    <property type="evidence" value="ECO:0007669"/>
    <property type="project" value="TreeGrafter"/>
</dbReference>
<dbReference type="FunFam" id="3.10.20.90:FF:000179">
    <property type="entry name" value="Plant UBX domain-containing protein 4"/>
    <property type="match status" value="1"/>
</dbReference>
<proteinExistence type="predicted"/>
<feature type="region of interest" description="Disordered" evidence="2">
    <location>
        <begin position="293"/>
        <end position="327"/>
    </location>
</feature>
<dbReference type="GO" id="GO:0005634">
    <property type="term" value="C:nucleus"/>
    <property type="evidence" value="ECO:0007669"/>
    <property type="project" value="TreeGrafter"/>
</dbReference>
<evidence type="ECO:0000313" key="5">
    <source>
        <dbReference type="EMBL" id="KAF2402954.1"/>
    </source>
</evidence>
<dbReference type="PANTHER" id="PTHR23333">
    <property type="entry name" value="UBX DOMAIN CONTAINING PROTEIN"/>
    <property type="match status" value="1"/>
</dbReference>
<dbReference type="Proteomes" id="UP000799640">
    <property type="component" value="Unassembled WGS sequence"/>
</dbReference>
<dbReference type="SUPFAM" id="SSF102848">
    <property type="entry name" value="NSFL1 (p97 ATPase) cofactor p47, SEP domain"/>
    <property type="match status" value="1"/>
</dbReference>
<feature type="region of interest" description="Disordered" evidence="2">
    <location>
        <begin position="41"/>
        <end position="221"/>
    </location>
</feature>
<feature type="domain" description="UBX" evidence="3">
    <location>
        <begin position="339"/>
        <end position="392"/>
    </location>
</feature>
<dbReference type="GO" id="GO:0031468">
    <property type="term" value="P:nuclear membrane reassembly"/>
    <property type="evidence" value="ECO:0007669"/>
    <property type="project" value="TreeGrafter"/>
</dbReference>
<dbReference type="SUPFAM" id="SSF54236">
    <property type="entry name" value="Ubiquitin-like"/>
    <property type="match status" value="1"/>
</dbReference>
<dbReference type="EMBL" id="ML996690">
    <property type="protein sequence ID" value="KAF2402954.1"/>
    <property type="molecule type" value="Genomic_DNA"/>
</dbReference>
<keyword evidence="1" id="KW-0833">Ubl conjugation pathway</keyword>
<dbReference type="Pfam" id="PF14555">
    <property type="entry name" value="UBA_4"/>
    <property type="match status" value="1"/>
</dbReference>
<evidence type="ECO:0000259" key="4">
    <source>
        <dbReference type="PROSITE" id="PS51399"/>
    </source>
</evidence>
<dbReference type="PANTHER" id="PTHR23333:SF20">
    <property type="entry name" value="NSFL1 COFACTOR P47"/>
    <property type="match status" value="1"/>
</dbReference>
<dbReference type="Pfam" id="PF00789">
    <property type="entry name" value="UBX"/>
    <property type="match status" value="1"/>
</dbReference>
<sequence length="420" mass="44136">MSGEADHDALIQQFCSFTQASAEEAGPALASANWDVETAVANWFAAQEQEDWGSDADADMDDAEDEASADAGHVPGGGRTLGGGPASAQAGSSAAPASSSRSKQPQRGLRTLKDLQGDPGAHGHGHAHSDSDDDPNDQDYFAGGEKSGLAVQNPNSANPRDAVNSLLERARRNVARPGGDDEPAARPSRFTGRGVTLGGDDEPSRVIEDPTPAPRQRPPAVRRRLNLWQDGFSVDDGPLYRYDDPANAATLQQINSGRAPLDLLNVERGQEVDLELINQKDTPYVAPKKKYKAFSGGGNRLGSPTPGIASSSSSAAPAQVGASSSSASGVSPAALNIDSSQPVISLQIRLGDGTRLQSRFNTNHTIGDVYDFVSASSPASQQRPYALMTTFPSTELKDKAAQLGDLPEFKRGGVIVQKWL</sequence>
<feature type="compositionally biased region" description="Acidic residues" evidence="2">
    <location>
        <begin position="48"/>
        <end position="68"/>
    </location>
</feature>
<dbReference type="GO" id="GO:0043161">
    <property type="term" value="P:proteasome-mediated ubiquitin-dependent protein catabolic process"/>
    <property type="evidence" value="ECO:0007669"/>
    <property type="project" value="TreeGrafter"/>
</dbReference>
<feature type="compositionally biased region" description="Gly residues" evidence="2">
    <location>
        <begin position="74"/>
        <end position="85"/>
    </location>
</feature>
<dbReference type="InterPro" id="IPR001012">
    <property type="entry name" value="UBX_dom"/>
</dbReference>
<organism evidence="5 6">
    <name type="scientific">Trichodelitschia bisporula</name>
    <dbReference type="NCBI Taxonomy" id="703511"/>
    <lineage>
        <taxon>Eukaryota</taxon>
        <taxon>Fungi</taxon>
        <taxon>Dikarya</taxon>
        <taxon>Ascomycota</taxon>
        <taxon>Pezizomycotina</taxon>
        <taxon>Dothideomycetes</taxon>
        <taxon>Dothideomycetes incertae sedis</taxon>
        <taxon>Phaeotrichales</taxon>
        <taxon>Phaeotrichaceae</taxon>
        <taxon>Trichodelitschia</taxon>
    </lineage>
</organism>
<dbReference type="OrthoDB" id="25887at2759"/>
<evidence type="ECO:0000259" key="3">
    <source>
        <dbReference type="PROSITE" id="PS50033"/>
    </source>
</evidence>
<feature type="compositionally biased region" description="Low complexity" evidence="2">
    <location>
        <begin position="86"/>
        <end position="100"/>
    </location>
</feature>
<keyword evidence="6" id="KW-1185">Reference proteome</keyword>
<dbReference type="InterPro" id="IPR009060">
    <property type="entry name" value="UBA-like_sf"/>
</dbReference>
<dbReference type="InterPro" id="IPR012989">
    <property type="entry name" value="SEP_domain"/>
</dbReference>
<protein>
    <submittedName>
        <fullName evidence="5">SEP-domain-containing protein</fullName>
    </submittedName>
</protein>
<dbReference type="PROSITE" id="PS51399">
    <property type="entry name" value="SEP"/>
    <property type="match status" value="1"/>
</dbReference>
<gene>
    <name evidence="5" type="ORF">EJ06DRAFT_527923</name>
</gene>
<evidence type="ECO:0000256" key="2">
    <source>
        <dbReference type="SAM" id="MobiDB-lite"/>
    </source>
</evidence>
<dbReference type="GO" id="GO:0007030">
    <property type="term" value="P:Golgi organization"/>
    <property type="evidence" value="ECO:0007669"/>
    <property type="project" value="TreeGrafter"/>
</dbReference>
<evidence type="ECO:0000256" key="1">
    <source>
        <dbReference type="ARBA" id="ARBA00022786"/>
    </source>
</evidence>
<reference evidence="5" key="1">
    <citation type="journal article" date="2020" name="Stud. Mycol.">
        <title>101 Dothideomycetes genomes: a test case for predicting lifestyles and emergence of pathogens.</title>
        <authorList>
            <person name="Haridas S."/>
            <person name="Albert R."/>
            <person name="Binder M."/>
            <person name="Bloem J."/>
            <person name="Labutti K."/>
            <person name="Salamov A."/>
            <person name="Andreopoulos B."/>
            <person name="Baker S."/>
            <person name="Barry K."/>
            <person name="Bills G."/>
            <person name="Bluhm B."/>
            <person name="Cannon C."/>
            <person name="Castanera R."/>
            <person name="Culley D."/>
            <person name="Daum C."/>
            <person name="Ezra D."/>
            <person name="Gonzalez J."/>
            <person name="Henrissat B."/>
            <person name="Kuo A."/>
            <person name="Liang C."/>
            <person name="Lipzen A."/>
            <person name="Lutzoni F."/>
            <person name="Magnuson J."/>
            <person name="Mondo S."/>
            <person name="Nolan M."/>
            <person name="Ohm R."/>
            <person name="Pangilinan J."/>
            <person name="Park H.-J."/>
            <person name="Ramirez L."/>
            <person name="Alfaro M."/>
            <person name="Sun H."/>
            <person name="Tritt A."/>
            <person name="Yoshinaga Y."/>
            <person name="Zwiers L.-H."/>
            <person name="Turgeon B."/>
            <person name="Goodwin S."/>
            <person name="Spatafora J."/>
            <person name="Crous P."/>
            <person name="Grigoriev I."/>
        </authorList>
    </citation>
    <scope>NUCLEOTIDE SEQUENCE</scope>
    <source>
        <strain evidence="5">CBS 262.69</strain>
    </source>
</reference>
<dbReference type="GO" id="GO:0000045">
    <property type="term" value="P:autophagosome assembly"/>
    <property type="evidence" value="ECO:0007669"/>
    <property type="project" value="TreeGrafter"/>
</dbReference>
<dbReference type="SMART" id="SM00166">
    <property type="entry name" value="UBX"/>
    <property type="match status" value="1"/>
</dbReference>
<dbReference type="Gene3D" id="3.30.420.210">
    <property type="entry name" value="SEP domain"/>
    <property type="match status" value="1"/>
</dbReference>
<dbReference type="SMART" id="SM00553">
    <property type="entry name" value="SEP"/>
    <property type="match status" value="1"/>
</dbReference>
<dbReference type="CDD" id="cd01770">
    <property type="entry name" value="UBX_UBXN2"/>
    <property type="match status" value="1"/>
</dbReference>
<dbReference type="GO" id="GO:0005829">
    <property type="term" value="C:cytosol"/>
    <property type="evidence" value="ECO:0007669"/>
    <property type="project" value="TreeGrafter"/>
</dbReference>